<evidence type="ECO:0000256" key="1">
    <source>
        <dbReference type="ARBA" id="ARBA00011073"/>
    </source>
</evidence>
<dbReference type="CDD" id="cd04077">
    <property type="entry name" value="Peptidases_S8_PCSK9_ProteinaseK_like"/>
    <property type="match status" value="1"/>
</dbReference>
<dbReference type="EMBL" id="CP058604">
    <property type="protein sequence ID" value="QLG70772.1"/>
    <property type="molecule type" value="Genomic_DNA"/>
</dbReference>
<dbReference type="RefSeq" id="XP_037142500.1">
    <property type="nucleotide sequence ID" value="XM_037286605.1"/>
</dbReference>
<keyword evidence="11" id="KW-1185">Reference proteome</keyword>
<organism evidence="10 11">
    <name type="scientific">Zygotorulaspora mrakii</name>
    <name type="common">Zygosaccharomyces mrakii</name>
    <dbReference type="NCBI Taxonomy" id="42260"/>
    <lineage>
        <taxon>Eukaryota</taxon>
        <taxon>Fungi</taxon>
        <taxon>Dikarya</taxon>
        <taxon>Ascomycota</taxon>
        <taxon>Saccharomycotina</taxon>
        <taxon>Saccharomycetes</taxon>
        <taxon>Saccharomycetales</taxon>
        <taxon>Saccharomycetaceae</taxon>
        <taxon>Zygotorulaspora</taxon>
    </lineage>
</organism>
<protein>
    <recommendedName>
        <fullName evidence="9">Peptidase S8/S53 domain-containing protein</fullName>
    </recommendedName>
</protein>
<evidence type="ECO:0000256" key="3">
    <source>
        <dbReference type="ARBA" id="ARBA00022801"/>
    </source>
</evidence>
<sequence>MRAFWLLIFISCLCGETVLAEEYFVRFKTPECFRIFMSTGMGKLNFIREMFGSKVKKTFCFGSFRGITIDVPEEVMEKMKRNPLVAEMVPNIKFDAFGDNDYDEEYGDPHDGDGDIENDDDDDYDADDDLYDRTEIQNNAPRHLARLSRRSQLPFDFDDEKYYESFNYYYDKFHQGQGVNVYIIDTGIHPNSDEFDERLHFGQDFTGEGVGDSNGHGTHVAGIVASKRFGVAKKANIIDVKALNSKGQGNLTTVISSIEFAIAHCRENNDNKACVANLSLGSMRNSVINQAVKAAFESGLLMVTAAGNSNMNACWTSPASAPEAIAVGAFDDRTDTIARFSNWGQCVDVFAPGVKVRSLSIRNPNKWASFSGTSMSSPSIAGLCAILINKGVDINDIKEKVIELTTDDILQKRTLIMKPGTPNRIAFNGIKLEDDEFENAIYPIVDMDSFIEALEKYQPNNADFTFGRE</sequence>
<dbReference type="FunFam" id="3.40.50.200:FF:000007">
    <property type="entry name" value="Subtilisin-like serine protease"/>
    <property type="match status" value="1"/>
</dbReference>
<dbReference type="PROSITE" id="PS00137">
    <property type="entry name" value="SUBTILASE_HIS"/>
    <property type="match status" value="1"/>
</dbReference>
<dbReference type="KEGG" id="zmk:HG535_0A07140"/>
<dbReference type="PANTHER" id="PTHR43806:SF13">
    <property type="entry name" value="SUBTILASE-TYPE PROTEINASE RRT12"/>
    <property type="match status" value="1"/>
</dbReference>
<evidence type="ECO:0000256" key="6">
    <source>
        <dbReference type="RuleBase" id="RU003355"/>
    </source>
</evidence>
<dbReference type="InterPro" id="IPR050131">
    <property type="entry name" value="Peptidase_S8_subtilisin-like"/>
</dbReference>
<evidence type="ECO:0000256" key="2">
    <source>
        <dbReference type="ARBA" id="ARBA00022670"/>
    </source>
</evidence>
<feature type="active site" description="Charge relay system" evidence="5">
    <location>
        <position position="216"/>
    </location>
</feature>
<dbReference type="GO" id="GO:0006508">
    <property type="term" value="P:proteolysis"/>
    <property type="evidence" value="ECO:0007669"/>
    <property type="project" value="UniProtKB-KW"/>
</dbReference>
<evidence type="ECO:0000256" key="7">
    <source>
        <dbReference type="SAM" id="MobiDB-lite"/>
    </source>
</evidence>
<feature type="chain" id="PRO_5028924809" description="Peptidase S8/S53 domain-containing protein" evidence="8">
    <location>
        <begin position="21"/>
        <end position="469"/>
    </location>
</feature>
<feature type="active site" description="Charge relay system" evidence="5">
    <location>
        <position position="185"/>
    </location>
</feature>
<evidence type="ECO:0000256" key="5">
    <source>
        <dbReference type="PROSITE-ProRule" id="PRU01240"/>
    </source>
</evidence>
<dbReference type="GO" id="GO:0004252">
    <property type="term" value="F:serine-type endopeptidase activity"/>
    <property type="evidence" value="ECO:0007669"/>
    <property type="project" value="UniProtKB-UniRule"/>
</dbReference>
<dbReference type="PROSITE" id="PS00138">
    <property type="entry name" value="SUBTILASE_SER"/>
    <property type="match status" value="1"/>
</dbReference>
<keyword evidence="2 5" id="KW-0645">Protease</keyword>
<dbReference type="PROSITE" id="PS00136">
    <property type="entry name" value="SUBTILASE_ASP"/>
    <property type="match status" value="1"/>
</dbReference>
<dbReference type="InterPro" id="IPR000209">
    <property type="entry name" value="Peptidase_S8/S53_dom"/>
</dbReference>
<accession>A0A7H9AYW4</accession>
<evidence type="ECO:0000313" key="10">
    <source>
        <dbReference type="EMBL" id="QLG70772.1"/>
    </source>
</evidence>
<dbReference type="PANTHER" id="PTHR43806">
    <property type="entry name" value="PEPTIDASE S8"/>
    <property type="match status" value="1"/>
</dbReference>
<dbReference type="InterPro" id="IPR036852">
    <property type="entry name" value="Peptidase_S8/S53_dom_sf"/>
</dbReference>
<keyword evidence="8" id="KW-0732">Signal</keyword>
<feature type="active site" description="Charge relay system" evidence="5">
    <location>
        <position position="374"/>
    </location>
</feature>
<dbReference type="Proteomes" id="UP000509704">
    <property type="component" value="Chromosome 1"/>
</dbReference>
<dbReference type="PROSITE" id="PS51892">
    <property type="entry name" value="SUBTILASE"/>
    <property type="match status" value="1"/>
</dbReference>
<feature type="region of interest" description="Disordered" evidence="7">
    <location>
        <begin position="105"/>
        <end position="126"/>
    </location>
</feature>
<evidence type="ECO:0000256" key="8">
    <source>
        <dbReference type="SAM" id="SignalP"/>
    </source>
</evidence>
<dbReference type="InterPro" id="IPR015500">
    <property type="entry name" value="Peptidase_S8_subtilisin-rel"/>
</dbReference>
<evidence type="ECO:0000256" key="4">
    <source>
        <dbReference type="ARBA" id="ARBA00022825"/>
    </source>
</evidence>
<dbReference type="Pfam" id="PF00082">
    <property type="entry name" value="Peptidase_S8"/>
    <property type="match status" value="1"/>
</dbReference>
<feature type="compositionally biased region" description="Acidic residues" evidence="7">
    <location>
        <begin position="114"/>
        <end position="126"/>
    </location>
</feature>
<dbReference type="OrthoDB" id="206201at2759"/>
<dbReference type="PRINTS" id="PR00723">
    <property type="entry name" value="SUBTILISIN"/>
</dbReference>
<evidence type="ECO:0000259" key="9">
    <source>
        <dbReference type="Pfam" id="PF00082"/>
    </source>
</evidence>
<reference evidence="10 11" key="1">
    <citation type="submission" date="2020-07" db="EMBL/GenBank/DDBJ databases">
        <title>The yeast mating-type switching endonuclease HO is a domesticated member of an unorthodox homing genetic element family.</title>
        <authorList>
            <person name="Coughlan A.Y."/>
            <person name="Lombardi L."/>
            <person name="Braun-Galleani S."/>
            <person name="Martos A.R."/>
            <person name="Galeote V."/>
            <person name="Bigey F."/>
            <person name="Dequin S."/>
            <person name="Byrne K.P."/>
            <person name="Wolfe K.H."/>
        </authorList>
    </citation>
    <scope>NUCLEOTIDE SEQUENCE [LARGE SCALE GENOMIC DNA]</scope>
    <source>
        <strain evidence="10 11">NRRL Y-6702</strain>
    </source>
</reference>
<gene>
    <name evidence="10" type="ORF">HG535_0A07140</name>
</gene>
<dbReference type="InterPro" id="IPR023827">
    <property type="entry name" value="Peptidase_S8_Asp-AS"/>
</dbReference>
<name>A0A7H9AYW4_ZYGMR</name>
<keyword evidence="4 5" id="KW-0720">Serine protease</keyword>
<dbReference type="SUPFAM" id="SSF52743">
    <property type="entry name" value="Subtilisin-like"/>
    <property type="match status" value="1"/>
</dbReference>
<dbReference type="GO" id="GO:0030435">
    <property type="term" value="P:sporulation resulting in formation of a cellular spore"/>
    <property type="evidence" value="ECO:0007669"/>
    <property type="project" value="UniProtKB-ARBA"/>
</dbReference>
<dbReference type="Gene3D" id="3.40.50.200">
    <property type="entry name" value="Peptidase S8/S53 domain"/>
    <property type="match status" value="1"/>
</dbReference>
<comment type="similarity">
    <text evidence="1 5 6">Belongs to the peptidase S8 family.</text>
</comment>
<keyword evidence="3 5" id="KW-0378">Hydrolase</keyword>
<dbReference type="AlphaFoldDB" id="A0A7H9AYW4"/>
<evidence type="ECO:0000313" key="11">
    <source>
        <dbReference type="Proteomes" id="UP000509704"/>
    </source>
</evidence>
<dbReference type="GeneID" id="59234408"/>
<dbReference type="InterPro" id="IPR023828">
    <property type="entry name" value="Peptidase_S8_Ser-AS"/>
</dbReference>
<dbReference type="InterPro" id="IPR022398">
    <property type="entry name" value="Peptidase_S8_His-AS"/>
</dbReference>
<feature type="domain" description="Peptidase S8/S53" evidence="9">
    <location>
        <begin position="176"/>
        <end position="390"/>
    </location>
</feature>
<proteinExistence type="inferred from homology"/>
<feature type="signal peptide" evidence="8">
    <location>
        <begin position="1"/>
        <end position="20"/>
    </location>
</feature>
<dbReference type="InterPro" id="IPR034193">
    <property type="entry name" value="PCSK9_ProteinaseK-like"/>
</dbReference>